<protein>
    <recommendedName>
        <fullName evidence="11">GDT1 family protein</fullName>
    </recommendedName>
</protein>
<evidence type="ECO:0000256" key="7">
    <source>
        <dbReference type="SAM" id="Phobius"/>
    </source>
</evidence>
<feature type="transmembrane region" description="Helical" evidence="7">
    <location>
        <begin position="195"/>
        <end position="214"/>
    </location>
</feature>
<dbReference type="GO" id="GO:0032468">
    <property type="term" value="P:Golgi calcium ion homeostasis"/>
    <property type="evidence" value="ECO:0007669"/>
    <property type="project" value="TreeGrafter"/>
</dbReference>
<feature type="transmembrane region" description="Helical" evidence="7">
    <location>
        <begin position="113"/>
        <end position="130"/>
    </location>
</feature>
<keyword evidence="5 7" id="KW-0472">Membrane</keyword>
<dbReference type="GO" id="GO:0005384">
    <property type="term" value="F:manganese ion transmembrane transporter activity"/>
    <property type="evidence" value="ECO:0007669"/>
    <property type="project" value="TreeGrafter"/>
</dbReference>
<proteinExistence type="inferred from homology"/>
<comment type="subcellular location">
    <subcellularLocation>
        <location evidence="1">Membrane</location>
        <topology evidence="1">Multi-pass membrane protein</topology>
    </subcellularLocation>
</comment>
<feature type="transmembrane region" description="Helical" evidence="7">
    <location>
        <begin position="81"/>
        <end position="101"/>
    </location>
</feature>
<comment type="similarity">
    <text evidence="2">Belongs to the GDT1 family.</text>
</comment>
<dbReference type="OrthoDB" id="442680at2759"/>
<comment type="caution">
    <text evidence="9">The sequence shown here is derived from an EMBL/GenBank/DDBJ whole genome shotgun (WGS) entry which is preliminary data.</text>
</comment>
<dbReference type="GO" id="GO:0005794">
    <property type="term" value="C:Golgi apparatus"/>
    <property type="evidence" value="ECO:0007669"/>
    <property type="project" value="TreeGrafter"/>
</dbReference>
<dbReference type="GO" id="GO:0016020">
    <property type="term" value="C:membrane"/>
    <property type="evidence" value="ECO:0007669"/>
    <property type="project" value="UniProtKB-SubCell"/>
</dbReference>
<evidence type="ECO:0000313" key="9">
    <source>
        <dbReference type="EMBL" id="KAF4689589.1"/>
    </source>
</evidence>
<feature type="transmembrane region" description="Helical" evidence="7">
    <location>
        <begin position="38"/>
        <end position="60"/>
    </location>
</feature>
<keyword evidence="3 7" id="KW-0812">Transmembrane</keyword>
<evidence type="ECO:0000256" key="3">
    <source>
        <dbReference type="ARBA" id="ARBA00022692"/>
    </source>
</evidence>
<dbReference type="EMBL" id="JABANP010000120">
    <property type="protein sequence ID" value="KAF4689589.1"/>
    <property type="molecule type" value="Genomic_DNA"/>
</dbReference>
<dbReference type="Pfam" id="PF01169">
    <property type="entry name" value="GDT1"/>
    <property type="match status" value="2"/>
</dbReference>
<evidence type="ECO:0000256" key="8">
    <source>
        <dbReference type="SAM" id="SignalP"/>
    </source>
</evidence>
<evidence type="ECO:0000256" key="2">
    <source>
        <dbReference type="ARBA" id="ARBA00009190"/>
    </source>
</evidence>
<feature type="signal peptide" evidence="8">
    <location>
        <begin position="1"/>
        <end position="18"/>
    </location>
</feature>
<keyword evidence="4 7" id="KW-1133">Transmembrane helix</keyword>
<dbReference type="Pfam" id="PF23579">
    <property type="entry name" value="ARM_TBCD"/>
    <property type="match status" value="1"/>
</dbReference>
<feature type="transmembrane region" description="Helical" evidence="7">
    <location>
        <begin position="234"/>
        <end position="255"/>
    </location>
</feature>
<evidence type="ECO:0008006" key="11">
    <source>
        <dbReference type="Google" id="ProtNLM"/>
    </source>
</evidence>
<sequence length="656" mass="71708">MVRPELLLLSTMLLLVLGEDDSTGSSSAGLLAGITEGISAATTGSGYLGAFLASFLMILCAEIGDKTFFIAAVLSMKHNHVVVFLGAIGALALMTVLSAALGFVLPTLLSKHFTHYTCITLFLYFGLKLLKEAYEMDAEGGENVELKEVELELKFMLREEDDDCSPPSPASEGVPDDCEEGPSRRRGWACSEETLFSRLAIRVFTQAFTMTFLAEWGDRSQISTIALASSKNPLGVTVGGVLGHCICTGVAVIGGKLLAKRISERHICLAGGVLFLAFAITSIVMGVEDESASINGGFSVDGPVHVRNEESVACTGVVDYDYDATECWGRNDMCDRGRADGEGEVEEVDFFKEKGKSLTLIDEIVALAVEQRDLQGTGKKFESVLGRCQRLCYDLKDLLQPYQERGALLDAHMADLTSPLIAFIVDQVSRKDPHAWPKSCHLICSTLYLIFKVRGLSKAPFGHFPHEISLIEPVLDQAEVLLVTESDNKGSEALEGWESNGTSELEFRPVEHRRYHTERSCDIFPEASRCSTSIREGQLGRVHYACLAFCALTGTIPVLIMANCRCAQEDCEMQGTAPLHRTVVRPLLSERIRERLSPRLLSGLDKLGICCCTTALQGHCERLHRAAALCLARLIAREDILQNSVKNDFFAQLSIF</sequence>
<feature type="chain" id="PRO_5029496768" description="GDT1 family protein" evidence="8">
    <location>
        <begin position="19"/>
        <end position="656"/>
    </location>
</feature>
<feature type="transmembrane region" description="Helical" evidence="7">
    <location>
        <begin position="267"/>
        <end position="287"/>
    </location>
</feature>
<accession>A0A7J6P0F8</accession>
<name>A0A7J6P0F8_PEROL</name>
<evidence type="ECO:0000256" key="6">
    <source>
        <dbReference type="SAM" id="MobiDB-lite"/>
    </source>
</evidence>
<dbReference type="PANTHER" id="PTHR12608:SF1">
    <property type="entry name" value="TRANSMEMBRANE PROTEIN 165"/>
    <property type="match status" value="1"/>
</dbReference>
<dbReference type="AlphaFoldDB" id="A0A7J6P0F8"/>
<dbReference type="Proteomes" id="UP000541610">
    <property type="component" value="Unassembled WGS sequence"/>
</dbReference>
<evidence type="ECO:0000256" key="1">
    <source>
        <dbReference type="ARBA" id="ARBA00004141"/>
    </source>
</evidence>
<organism evidence="9 10">
    <name type="scientific">Perkinsus olseni</name>
    <name type="common">Perkinsus atlanticus</name>
    <dbReference type="NCBI Taxonomy" id="32597"/>
    <lineage>
        <taxon>Eukaryota</taxon>
        <taxon>Sar</taxon>
        <taxon>Alveolata</taxon>
        <taxon>Perkinsozoa</taxon>
        <taxon>Perkinsea</taxon>
        <taxon>Perkinsida</taxon>
        <taxon>Perkinsidae</taxon>
        <taxon>Perkinsus</taxon>
    </lineage>
</organism>
<dbReference type="InterPro" id="IPR049555">
    <property type="entry name" value="GDT1-like_CS"/>
</dbReference>
<evidence type="ECO:0000313" key="10">
    <source>
        <dbReference type="Proteomes" id="UP000541610"/>
    </source>
</evidence>
<dbReference type="PANTHER" id="PTHR12608">
    <property type="entry name" value="TRANSMEMBRANE PROTEIN HTP-1 RELATED"/>
    <property type="match status" value="1"/>
</dbReference>
<dbReference type="GO" id="GO:0032472">
    <property type="term" value="P:Golgi calcium ion transport"/>
    <property type="evidence" value="ECO:0007669"/>
    <property type="project" value="TreeGrafter"/>
</dbReference>
<feature type="region of interest" description="Disordered" evidence="6">
    <location>
        <begin position="160"/>
        <end position="185"/>
    </location>
</feature>
<evidence type="ECO:0000256" key="5">
    <source>
        <dbReference type="ARBA" id="ARBA00023136"/>
    </source>
</evidence>
<reference evidence="9 10" key="1">
    <citation type="submission" date="2020-04" db="EMBL/GenBank/DDBJ databases">
        <title>Perkinsus olseni comparative genomics.</title>
        <authorList>
            <person name="Bogema D.R."/>
        </authorList>
    </citation>
    <scope>NUCLEOTIDE SEQUENCE [LARGE SCALE GENOMIC DNA]</scope>
    <source>
        <strain evidence="9">00978-12</strain>
    </source>
</reference>
<keyword evidence="8" id="KW-0732">Signal</keyword>
<gene>
    <name evidence="9" type="ORF">FOZ60_001487</name>
</gene>
<dbReference type="GO" id="GO:0015085">
    <property type="term" value="F:calcium ion transmembrane transporter activity"/>
    <property type="evidence" value="ECO:0007669"/>
    <property type="project" value="TreeGrafter"/>
</dbReference>
<evidence type="ECO:0000256" key="4">
    <source>
        <dbReference type="ARBA" id="ARBA00022989"/>
    </source>
</evidence>
<dbReference type="InterPro" id="IPR001727">
    <property type="entry name" value="GDT1-like"/>
</dbReference>
<dbReference type="PROSITE" id="PS01214">
    <property type="entry name" value="UPF0016"/>
    <property type="match status" value="1"/>
</dbReference>